<evidence type="ECO:0000313" key="2">
    <source>
        <dbReference type="EMBL" id="RGN35275.1"/>
    </source>
</evidence>
<gene>
    <name evidence="2" type="ORF">DXB65_11640</name>
</gene>
<dbReference type="Pfam" id="PF04909">
    <property type="entry name" value="Amidohydro_2"/>
    <property type="match status" value="1"/>
</dbReference>
<dbReference type="InterPro" id="IPR006680">
    <property type="entry name" value="Amidohydro-rel"/>
</dbReference>
<dbReference type="InterPro" id="IPR032466">
    <property type="entry name" value="Metal_Hydrolase"/>
</dbReference>
<dbReference type="InterPro" id="IPR018228">
    <property type="entry name" value="DNase_TatD-rel_CS"/>
</dbReference>
<protein>
    <recommendedName>
        <fullName evidence="1">Amidohydrolase-related domain-containing protein</fullName>
    </recommendedName>
</protein>
<dbReference type="Gene3D" id="3.20.20.140">
    <property type="entry name" value="Metal-dependent hydrolases"/>
    <property type="match status" value="1"/>
</dbReference>
<dbReference type="GO" id="GO:0016787">
    <property type="term" value="F:hydrolase activity"/>
    <property type="evidence" value="ECO:0007669"/>
    <property type="project" value="InterPro"/>
</dbReference>
<evidence type="ECO:0000259" key="1">
    <source>
        <dbReference type="Pfam" id="PF04909"/>
    </source>
</evidence>
<dbReference type="EMBL" id="QSUL01000007">
    <property type="protein sequence ID" value="RGN35275.1"/>
    <property type="molecule type" value="Genomic_DNA"/>
</dbReference>
<comment type="caution">
    <text evidence="2">The sequence shown here is derived from an EMBL/GenBank/DDBJ whole genome shotgun (WGS) entry which is preliminary data.</text>
</comment>
<feature type="domain" description="Amidohydrolase-related" evidence="1">
    <location>
        <begin position="139"/>
        <end position="248"/>
    </location>
</feature>
<evidence type="ECO:0000313" key="3">
    <source>
        <dbReference type="Proteomes" id="UP000260983"/>
    </source>
</evidence>
<sequence>MKIIDTHMHLDLMVENPLYHLLNVMDNQDVEKGLLILNLSEERRAFDKELSLYINNMDRLWLGCGLNIHDKTSFNDFETYLSKGINAKIKIHPHLFSITKEDIPLVIDSLTKYDTQIVVDSLYYGKEIEYHNGLEVGVAVARAFPDRKVVMAHSGSLDFLKCMMATRYMPNVYYDYSFIQNYFDKTSLRLDMVDFLRRTPNRIMFGSDCPSFSIENAKKAFDSIIQESGISQSQIEDVFYNNVLKVYD</sequence>
<dbReference type="AlphaFoldDB" id="A0A3E5BD38"/>
<dbReference type="Proteomes" id="UP000260983">
    <property type="component" value="Unassembled WGS sequence"/>
</dbReference>
<reference evidence="2 3" key="1">
    <citation type="submission" date="2018-08" db="EMBL/GenBank/DDBJ databases">
        <title>A genome reference for cultivated species of the human gut microbiota.</title>
        <authorList>
            <person name="Zou Y."/>
            <person name="Xue W."/>
            <person name="Luo G."/>
        </authorList>
    </citation>
    <scope>NUCLEOTIDE SEQUENCE [LARGE SCALE GENOMIC DNA]</scope>
    <source>
        <strain evidence="2 3">OM05-15BH</strain>
    </source>
</reference>
<dbReference type="RefSeq" id="WP_117724327.1">
    <property type="nucleotide sequence ID" value="NZ_QSUL01000007.1"/>
</dbReference>
<organism evidence="2 3">
    <name type="scientific">Bacteroides oleiciplenus</name>
    <dbReference type="NCBI Taxonomy" id="626931"/>
    <lineage>
        <taxon>Bacteria</taxon>
        <taxon>Pseudomonadati</taxon>
        <taxon>Bacteroidota</taxon>
        <taxon>Bacteroidia</taxon>
        <taxon>Bacteroidales</taxon>
        <taxon>Bacteroidaceae</taxon>
        <taxon>Bacteroides</taxon>
    </lineage>
</organism>
<accession>A0A3E5BD38</accession>
<name>A0A3E5BD38_9BACE</name>
<dbReference type="SUPFAM" id="SSF51556">
    <property type="entry name" value="Metallo-dependent hydrolases"/>
    <property type="match status" value="1"/>
</dbReference>
<proteinExistence type="predicted"/>
<dbReference type="PROSITE" id="PS01137">
    <property type="entry name" value="TATD_1"/>
    <property type="match status" value="1"/>
</dbReference>